<protein>
    <recommendedName>
        <fullName evidence="7">Major facilitator superfamily (MFS) profile domain-containing protein</fullName>
    </recommendedName>
</protein>
<proteinExistence type="predicted"/>
<evidence type="ECO:0000256" key="3">
    <source>
        <dbReference type="ARBA" id="ARBA00022692"/>
    </source>
</evidence>
<evidence type="ECO:0000256" key="6">
    <source>
        <dbReference type="SAM" id="Phobius"/>
    </source>
</evidence>
<evidence type="ECO:0000256" key="5">
    <source>
        <dbReference type="ARBA" id="ARBA00023136"/>
    </source>
</evidence>
<evidence type="ECO:0000256" key="2">
    <source>
        <dbReference type="ARBA" id="ARBA00022448"/>
    </source>
</evidence>
<name>A0ABR3W7M1_9PEZI</name>
<dbReference type="InterPro" id="IPR020846">
    <property type="entry name" value="MFS_dom"/>
</dbReference>
<feature type="transmembrane region" description="Helical" evidence="6">
    <location>
        <begin position="403"/>
        <end position="424"/>
    </location>
</feature>
<reference evidence="8 9" key="1">
    <citation type="journal article" date="2024" name="Commun. Biol.">
        <title>Comparative genomic analysis of thermophilic fungi reveals convergent evolutionary adaptations and gene losses.</title>
        <authorList>
            <person name="Steindorff A.S."/>
            <person name="Aguilar-Pontes M.V."/>
            <person name="Robinson A.J."/>
            <person name="Andreopoulos B."/>
            <person name="LaButti K."/>
            <person name="Kuo A."/>
            <person name="Mondo S."/>
            <person name="Riley R."/>
            <person name="Otillar R."/>
            <person name="Haridas S."/>
            <person name="Lipzen A."/>
            <person name="Grimwood J."/>
            <person name="Schmutz J."/>
            <person name="Clum A."/>
            <person name="Reid I.D."/>
            <person name="Moisan M.C."/>
            <person name="Butler G."/>
            <person name="Nguyen T.T.M."/>
            <person name="Dewar K."/>
            <person name="Conant G."/>
            <person name="Drula E."/>
            <person name="Henrissat B."/>
            <person name="Hansel C."/>
            <person name="Singer S."/>
            <person name="Hutchinson M.I."/>
            <person name="de Vries R.P."/>
            <person name="Natvig D.O."/>
            <person name="Powell A.J."/>
            <person name="Tsang A."/>
            <person name="Grigoriev I.V."/>
        </authorList>
    </citation>
    <scope>NUCLEOTIDE SEQUENCE [LARGE SCALE GENOMIC DNA]</scope>
    <source>
        <strain evidence="8 9">ATCC 24622</strain>
    </source>
</reference>
<feature type="transmembrane region" description="Helical" evidence="6">
    <location>
        <begin position="311"/>
        <end position="330"/>
    </location>
</feature>
<feature type="transmembrane region" description="Helical" evidence="6">
    <location>
        <begin position="138"/>
        <end position="160"/>
    </location>
</feature>
<feature type="transmembrane region" description="Helical" evidence="6">
    <location>
        <begin position="172"/>
        <end position="193"/>
    </location>
</feature>
<feature type="domain" description="Major facilitator superfamily (MFS) profile" evidence="7">
    <location>
        <begin position="46"/>
        <end position="461"/>
    </location>
</feature>
<evidence type="ECO:0000313" key="8">
    <source>
        <dbReference type="EMBL" id="KAL1854959.1"/>
    </source>
</evidence>
<feature type="transmembrane region" description="Helical" evidence="6">
    <location>
        <begin position="371"/>
        <end position="391"/>
    </location>
</feature>
<feature type="transmembrane region" description="Helical" evidence="6">
    <location>
        <begin position="83"/>
        <end position="100"/>
    </location>
</feature>
<evidence type="ECO:0000256" key="4">
    <source>
        <dbReference type="ARBA" id="ARBA00022989"/>
    </source>
</evidence>
<accession>A0ABR3W7M1</accession>
<dbReference type="InterPro" id="IPR036259">
    <property type="entry name" value="MFS_trans_sf"/>
</dbReference>
<dbReference type="SUPFAM" id="SSF103473">
    <property type="entry name" value="MFS general substrate transporter"/>
    <property type="match status" value="1"/>
</dbReference>
<dbReference type="Proteomes" id="UP001586593">
    <property type="component" value="Unassembled WGS sequence"/>
</dbReference>
<comment type="subcellular location">
    <subcellularLocation>
        <location evidence="1">Membrane</location>
        <topology evidence="1">Multi-pass membrane protein</topology>
    </subcellularLocation>
</comment>
<keyword evidence="3 6" id="KW-0812">Transmembrane</keyword>
<dbReference type="PROSITE" id="PS50850">
    <property type="entry name" value="MFS"/>
    <property type="match status" value="1"/>
</dbReference>
<sequence length="463" mass="50984">MSNAAKDNMDEVEFGEHKSFDARATNDYVPGTDAEKKLVRKIDLHLLPTMWLMYLLSYVDRTNVGNAKVAGMATDLHLDSNRYSIALVVFFVSYVVFEIPSNMLLARTRPTILLPTAMFLWSCMTIAMAWVPNYAGLVGFRFVIGVFESAFAPGMMMLLSSWYKKAEQSKRFAVYISAAILSGAFGGLLGGAITDGLDGVHGIAGWRWLFIVEGAASAGWAIIAAFILPDFPATTRWLNAEERELAILRLEADHARTEDNSSYSHLQALKSCVLTWRVWLFVVGYMAIVGSSTLSYFYPTLVNGLGYTAHMAQYMTIPIYAAAFVCNAITGYFCDRIPQWRAVILVCWMSVAMICSIVTCAVYNFQARYALLVIMASGLWASNGLALSYASSSFVYMPAEVKAIALALVNAMGNLAQIYGAYLFPSDDAPKYLMGFGVISGLCFTGMAAYLALHFVVPRPKRS</sequence>
<keyword evidence="4 6" id="KW-1133">Transmembrane helix</keyword>
<evidence type="ECO:0000313" key="9">
    <source>
        <dbReference type="Proteomes" id="UP001586593"/>
    </source>
</evidence>
<dbReference type="Gene3D" id="1.20.1250.20">
    <property type="entry name" value="MFS general substrate transporter like domains"/>
    <property type="match status" value="2"/>
</dbReference>
<feature type="transmembrane region" description="Helical" evidence="6">
    <location>
        <begin position="112"/>
        <end position="132"/>
    </location>
</feature>
<organism evidence="8 9">
    <name type="scientific">Phialemonium thermophilum</name>
    <dbReference type="NCBI Taxonomy" id="223376"/>
    <lineage>
        <taxon>Eukaryota</taxon>
        <taxon>Fungi</taxon>
        <taxon>Dikarya</taxon>
        <taxon>Ascomycota</taxon>
        <taxon>Pezizomycotina</taxon>
        <taxon>Sordariomycetes</taxon>
        <taxon>Sordariomycetidae</taxon>
        <taxon>Cephalothecales</taxon>
        <taxon>Cephalothecaceae</taxon>
        <taxon>Phialemonium</taxon>
    </lineage>
</organism>
<dbReference type="InterPro" id="IPR011701">
    <property type="entry name" value="MFS"/>
</dbReference>
<feature type="transmembrane region" description="Helical" evidence="6">
    <location>
        <begin position="342"/>
        <end position="365"/>
    </location>
</feature>
<gene>
    <name evidence="8" type="ORF">VTK73DRAFT_8632</name>
</gene>
<comment type="caution">
    <text evidence="8">The sequence shown here is derived from an EMBL/GenBank/DDBJ whole genome shotgun (WGS) entry which is preliminary data.</text>
</comment>
<keyword evidence="2" id="KW-0813">Transport</keyword>
<evidence type="ECO:0000256" key="1">
    <source>
        <dbReference type="ARBA" id="ARBA00004141"/>
    </source>
</evidence>
<dbReference type="EMBL" id="JAZHXJ010000643">
    <property type="protein sequence ID" value="KAL1854959.1"/>
    <property type="molecule type" value="Genomic_DNA"/>
</dbReference>
<dbReference type="PANTHER" id="PTHR43791">
    <property type="entry name" value="PERMEASE-RELATED"/>
    <property type="match status" value="1"/>
</dbReference>
<feature type="transmembrane region" description="Helical" evidence="6">
    <location>
        <begin position="278"/>
        <end position="299"/>
    </location>
</feature>
<keyword evidence="9" id="KW-1185">Reference proteome</keyword>
<dbReference type="Pfam" id="PF07690">
    <property type="entry name" value="MFS_1"/>
    <property type="match status" value="1"/>
</dbReference>
<dbReference type="PANTHER" id="PTHR43791:SF38">
    <property type="entry name" value="MAJOR FACILITATOR SUPERFAMILY (MFS) PROFILE DOMAIN-CONTAINING PROTEIN"/>
    <property type="match status" value="1"/>
</dbReference>
<keyword evidence="5 6" id="KW-0472">Membrane</keyword>
<feature type="transmembrane region" description="Helical" evidence="6">
    <location>
        <begin position="205"/>
        <end position="228"/>
    </location>
</feature>
<feature type="transmembrane region" description="Helical" evidence="6">
    <location>
        <begin position="436"/>
        <end position="457"/>
    </location>
</feature>
<evidence type="ECO:0000259" key="7">
    <source>
        <dbReference type="PROSITE" id="PS50850"/>
    </source>
</evidence>